<dbReference type="Proteomes" id="UP000238375">
    <property type="component" value="Unassembled WGS sequence"/>
</dbReference>
<accession>A0A2T0SNI4</accession>
<gene>
    <name evidence="6" type="ORF">CLV58_11551</name>
</gene>
<sequence length="122" mass="12418">MTHVLLLVLLGLVAGALSGLIGIGGGIIIVPALVLLFGFSQITAQGTALATLIPPVGLLAAYAYYREGAIDLHAAIWIAAGFLIGGFLGAKIATAIPVNLLTKGFALLLVFIAVKLWFGGAH</sequence>
<keyword evidence="3 5" id="KW-1133">Transmembrane helix</keyword>
<evidence type="ECO:0000256" key="3">
    <source>
        <dbReference type="ARBA" id="ARBA00022989"/>
    </source>
</evidence>
<evidence type="ECO:0000256" key="4">
    <source>
        <dbReference type="ARBA" id="ARBA00023136"/>
    </source>
</evidence>
<keyword evidence="5" id="KW-1003">Cell membrane</keyword>
<dbReference type="OrthoDB" id="595460at2"/>
<comment type="similarity">
    <text evidence="5">Belongs to the 4-toluene sulfonate uptake permease (TSUP) (TC 2.A.102) family.</text>
</comment>
<keyword evidence="2 5" id="KW-0812">Transmembrane</keyword>
<reference evidence="6 7" key="1">
    <citation type="submission" date="2018-03" db="EMBL/GenBank/DDBJ databases">
        <title>Genomic Encyclopedia of Archaeal and Bacterial Type Strains, Phase II (KMG-II): from individual species to whole genera.</title>
        <authorList>
            <person name="Goeker M."/>
        </authorList>
    </citation>
    <scope>NUCLEOTIDE SEQUENCE [LARGE SCALE GENOMIC DNA]</scope>
    <source>
        <strain evidence="6 7">DSM 28354</strain>
    </source>
</reference>
<evidence type="ECO:0000256" key="5">
    <source>
        <dbReference type="RuleBase" id="RU363041"/>
    </source>
</evidence>
<name>A0A2T0SNI4_9BACT</name>
<proteinExistence type="inferred from homology"/>
<feature type="transmembrane region" description="Helical" evidence="5">
    <location>
        <begin position="100"/>
        <end position="118"/>
    </location>
</feature>
<comment type="subcellular location">
    <subcellularLocation>
        <location evidence="5">Cell membrane</location>
        <topology evidence="5">Multi-pass membrane protein</topology>
    </subcellularLocation>
    <subcellularLocation>
        <location evidence="1">Membrane</location>
        <topology evidence="1">Multi-pass membrane protein</topology>
    </subcellularLocation>
</comment>
<evidence type="ECO:0000313" key="7">
    <source>
        <dbReference type="Proteomes" id="UP000238375"/>
    </source>
</evidence>
<organism evidence="6 7">
    <name type="scientific">Spirosoma oryzae</name>
    <dbReference type="NCBI Taxonomy" id="1469603"/>
    <lineage>
        <taxon>Bacteria</taxon>
        <taxon>Pseudomonadati</taxon>
        <taxon>Bacteroidota</taxon>
        <taxon>Cytophagia</taxon>
        <taxon>Cytophagales</taxon>
        <taxon>Cytophagaceae</taxon>
        <taxon>Spirosoma</taxon>
    </lineage>
</organism>
<keyword evidence="7" id="KW-1185">Reference proteome</keyword>
<feature type="transmembrane region" description="Helical" evidence="5">
    <location>
        <begin position="6"/>
        <end position="39"/>
    </location>
</feature>
<dbReference type="InterPro" id="IPR051598">
    <property type="entry name" value="TSUP/Inactive_protease-like"/>
</dbReference>
<comment type="caution">
    <text evidence="6">The sequence shown here is derived from an EMBL/GenBank/DDBJ whole genome shotgun (WGS) entry which is preliminary data.</text>
</comment>
<protein>
    <recommendedName>
        <fullName evidence="5">Probable membrane transporter protein</fullName>
    </recommendedName>
</protein>
<dbReference type="Pfam" id="PF01925">
    <property type="entry name" value="TauE"/>
    <property type="match status" value="1"/>
</dbReference>
<dbReference type="PANTHER" id="PTHR43701">
    <property type="entry name" value="MEMBRANE TRANSPORTER PROTEIN MJ0441-RELATED"/>
    <property type="match status" value="1"/>
</dbReference>
<dbReference type="RefSeq" id="WP_012931371.1">
    <property type="nucleotide sequence ID" value="NZ_PVTE01000015.1"/>
</dbReference>
<dbReference type="AlphaFoldDB" id="A0A2T0SNI4"/>
<evidence type="ECO:0000313" key="6">
    <source>
        <dbReference type="EMBL" id="PRY34968.1"/>
    </source>
</evidence>
<feature type="transmembrane region" description="Helical" evidence="5">
    <location>
        <begin position="70"/>
        <end position="88"/>
    </location>
</feature>
<dbReference type="GO" id="GO:0005886">
    <property type="term" value="C:plasma membrane"/>
    <property type="evidence" value="ECO:0007669"/>
    <property type="project" value="UniProtKB-SubCell"/>
</dbReference>
<evidence type="ECO:0000256" key="2">
    <source>
        <dbReference type="ARBA" id="ARBA00022692"/>
    </source>
</evidence>
<dbReference type="InterPro" id="IPR002781">
    <property type="entry name" value="TM_pro_TauE-like"/>
</dbReference>
<dbReference type="PANTHER" id="PTHR43701:SF2">
    <property type="entry name" value="MEMBRANE TRANSPORTER PROTEIN YJNA-RELATED"/>
    <property type="match status" value="1"/>
</dbReference>
<evidence type="ECO:0000256" key="1">
    <source>
        <dbReference type="ARBA" id="ARBA00004141"/>
    </source>
</evidence>
<dbReference type="EMBL" id="PVTE01000015">
    <property type="protein sequence ID" value="PRY34968.1"/>
    <property type="molecule type" value="Genomic_DNA"/>
</dbReference>
<feature type="transmembrane region" description="Helical" evidence="5">
    <location>
        <begin position="46"/>
        <end position="64"/>
    </location>
</feature>
<keyword evidence="4 5" id="KW-0472">Membrane</keyword>